<dbReference type="PANTHER" id="PTHR45527:SF1">
    <property type="entry name" value="FATTY ACID SYNTHASE"/>
    <property type="match status" value="1"/>
</dbReference>
<dbReference type="GO" id="GO:0043041">
    <property type="term" value="P:amino acid activation for nonribosomal peptide biosynthetic process"/>
    <property type="evidence" value="ECO:0007669"/>
    <property type="project" value="TreeGrafter"/>
</dbReference>
<dbReference type="Gene3D" id="3.40.50.980">
    <property type="match status" value="1"/>
</dbReference>
<proteinExistence type="predicted"/>
<organism evidence="2 3">
    <name type="scientific">Aspergillus versicolor CBS 583.65</name>
    <dbReference type="NCBI Taxonomy" id="1036611"/>
    <lineage>
        <taxon>Eukaryota</taxon>
        <taxon>Fungi</taxon>
        <taxon>Dikarya</taxon>
        <taxon>Ascomycota</taxon>
        <taxon>Pezizomycotina</taxon>
        <taxon>Eurotiomycetes</taxon>
        <taxon>Eurotiomycetidae</taxon>
        <taxon>Eurotiales</taxon>
        <taxon>Aspergillaceae</taxon>
        <taxon>Aspergillus</taxon>
        <taxon>Aspergillus subgen. Nidulantes</taxon>
    </lineage>
</organism>
<dbReference type="Gene3D" id="2.30.38.10">
    <property type="entry name" value="Luciferase, Domain 3"/>
    <property type="match status" value="1"/>
</dbReference>
<name>A0A1L9Q045_ASPVE</name>
<dbReference type="RefSeq" id="XP_040672921.1">
    <property type="nucleotide sequence ID" value="XM_040810725.1"/>
</dbReference>
<keyword evidence="3" id="KW-1185">Reference proteome</keyword>
<dbReference type="GO" id="GO:0005737">
    <property type="term" value="C:cytoplasm"/>
    <property type="evidence" value="ECO:0007669"/>
    <property type="project" value="TreeGrafter"/>
</dbReference>
<reference evidence="3" key="1">
    <citation type="journal article" date="2017" name="Genome Biol.">
        <title>Comparative genomics reveals high biological diversity and specific adaptations in the industrially and medically important fungal genus Aspergillus.</title>
        <authorList>
            <person name="de Vries R.P."/>
            <person name="Riley R."/>
            <person name="Wiebenga A."/>
            <person name="Aguilar-Osorio G."/>
            <person name="Amillis S."/>
            <person name="Uchima C.A."/>
            <person name="Anderluh G."/>
            <person name="Asadollahi M."/>
            <person name="Askin M."/>
            <person name="Barry K."/>
            <person name="Battaglia E."/>
            <person name="Bayram O."/>
            <person name="Benocci T."/>
            <person name="Braus-Stromeyer S.A."/>
            <person name="Caldana C."/>
            <person name="Canovas D."/>
            <person name="Cerqueira G.C."/>
            <person name="Chen F."/>
            <person name="Chen W."/>
            <person name="Choi C."/>
            <person name="Clum A."/>
            <person name="Dos Santos R.A."/>
            <person name="Damasio A.R."/>
            <person name="Diallinas G."/>
            <person name="Emri T."/>
            <person name="Fekete E."/>
            <person name="Flipphi M."/>
            <person name="Freyberg S."/>
            <person name="Gallo A."/>
            <person name="Gournas C."/>
            <person name="Habgood R."/>
            <person name="Hainaut M."/>
            <person name="Harispe M.L."/>
            <person name="Henrissat B."/>
            <person name="Hilden K.S."/>
            <person name="Hope R."/>
            <person name="Hossain A."/>
            <person name="Karabika E."/>
            <person name="Karaffa L."/>
            <person name="Karanyi Z."/>
            <person name="Krasevec N."/>
            <person name="Kuo A."/>
            <person name="Kusch H."/>
            <person name="LaButti K."/>
            <person name="Lagendijk E.L."/>
            <person name="Lapidus A."/>
            <person name="Levasseur A."/>
            <person name="Lindquist E."/>
            <person name="Lipzen A."/>
            <person name="Logrieco A.F."/>
            <person name="MacCabe A."/>
            <person name="Maekelae M.R."/>
            <person name="Malavazi I."/>
            <person name="Melin P."/>
            <person name="Meyer V."/>
            <person name="Mielnichuk N."/>
            <person name="Miskei M."/>
            <person name="Molnar A.P."/>
            <person name="Mule G."/>
            <person name="Ngan C.Y."/>
            <person name="Orejas M."/>
            <person name="Orosz E."/>
            <person name="Ouedraogo J.P."/>
            <person name="Overkamp K.M."/>
            <person name="Park H.-S."/>
            <person name="Perrone G."/>
            <person name="Piumi F."/>
            <person name="Punt P.J."/>
            <person name="Ram A.F."/>
            <person name="Ramon A."/>
            <person name="Rauscher S."/>
            <person name="Record E."/>
            <person name="Riano-Pachon D.M."/>
            <person name="Robert V."/>
            <person name="Roehrig J."/>
            <person name="Ruller R."/>
            <person name="Salamov A."/>
            <person name="Salih N.S."/>
            <person name="Samson R.A."/>
            <person name="Sandor E."/>
            <person name="Sanguinetti M."/>
            <person name="Schuetze T."/>
            <person name="Sepcic K."/>
            <person name="Shelest E."/>
            <person name="Sherlock G."/>
            <person name="Sophianopoulou V."/>
            <person name="Squina F.M."/>
            <person name="Sun H."/>
            <person name="Susca A."/>
            <person name="Todd R.B."/>
            <person name="Tsang A."/>
            <person name="Unkles S.E."/>
            <person name="van de Wiele N."/>
            <person name="van Rossen-Uffink D."/>
            <person name="Oliveira J.V."/>
            <person name="Vesth T.C."/>
            <person name="Visser J."/>
            <person name="Yu J.-H."/>
            <person name="Zhou M."/>
            <person name="Andersen M.R."/>
            <person name="Archer D.B."/>
            <person name="Baker S.E."/>
            <person name="Benoit I."/>
            <person name="Brakhage A.A."/>
            <person name="Braus G.H."/>
            <person name="Fischer R."/>
            <person name="Frisvad J.C."/>
            <person name="Goldman G.H."/>
            <person name="Houbraken J."/>
            <person name="Oakley B."/>
            <person name="Pocsi I."/>
            <person name="Scazzocchio C."/>
            <person name="Seiboth B."/>
            <person name="vanKuyk P.A."/>
            <person name="Wortman J."/>
            <person name="Dyer P.S."/>
            <person name="Grigoriev I.V."/>
        </authorList>
    </citation>
    <scope>NUCLEOTIDE SEQUENCE [LARGE SCALE GENOMIC DNA]</scope>
    <source>
        <strain evidence="3">CBS 583.65</strain>
    </source>
</reference>
<dbReference type="GO" id="GO:0031177">
    <property type="term" value="F:phosphopantetheine binding"/>
    <property type="evidence" value="ECO:0007669"/>
    <property type="project" value="TreeGrafter"/>
</dbReference>
<dbReference type="Pfam" id="PF00501">
    <property type="entry name" value="AMP-binding"/>
    <property type="match status" value="1"/>
</dbReference>
<dbReference type="InterPro" id="IPR045851">
    <property type="entry name" value="AMP-bd_C_sf"/>
</dbReference>
<dbReference type="AlphaFoldDB" id="A0A1L9Q045"/>
<dbReference type="STRING" id="1036611.A0A1L9Q045"/>
<dbReference type="Proteomes" id="UP000184073">
    <property type="component" value="Unassembled WGS sequence"/>
</dbReference>
<dbReference type="EMBL" id="KV878136">
    <property type="protein sequence ID" value="OJJ07159.1"/>
    <property type="molecule type" value="Genomic_DNA"/>
</dbReference>
<accession>A0A1L9Q045</accession>
<protein>
    <recommendedName>
        <fullName evidence="1">AMP-dependent synthetase/ligase domain-containing protein</fullName>
    </recommendedName>
</protein>
<dbReference type="InterPro" id="IPR000873">
    <property type="entry name" value="AMP-dep_synth/lig_dom"/>
</dbReference>
<dbReference type="SUPFAM" id="SSF56801">
    <property type="entry name" value="Acetyl-CoA synthetase-like"/>
    <property type="match status" value="1"/>
</dbReference>
<dbReference type="PANTHER" id="PTHR45527">
    <property type="entry name" value="NONRIBOSOMAL PEPTIDE SYNTHETASE"/>
    <property type="match status" value="1"/>
</dbReference>
<evidence type="ECO:0000313" key="3">
    <source>
        <dbReference type="Proteomes" id="UP000184073"/>
    </source>
</evidence>
<dbReference type="GeneID" id="63726236"/>
<dbReference type="VEuPathDB" id="FungiDB:ASPVEDRAFT_33398"/>
<dbReference type="GO" id="GO:0044550">
    <property type="term" value="P:secondary metabolite biosynthetic process"/>
    <property type="evidence" value="ECO:0007669"/>
    <property type="project" value="TreeGrafter"/>
</dbReference>
<dbReference type="OrthoDB" id="408177at2759"/>
<evidence type="ECO:0000259" key="1">
    <source>
        <dbReference type="Pfam" id="PF00501"/>
    </source>
</evidence>
<evidence type="ECO:0000313" key="2">
    <source>
        <dbReference type="EMBL" id="OJJ07159.1"/>
    </source>
</evidence>
<feature type="domain" description="AMP-dependent synthetase/ligase" evidence="1">
    <location>
        <begin position="7"/>
        <end position="130"/>
    </location>
</feature>
<gene>
    <name evidence="2" type="ORF">ASPVEDRAFT_33398</name>
</gene>
<dbReference type="Gene3D" id="3.30.300.30">
    <property type="match status" value="1"/>
</dbReference>
<sequence>MALAVQLRTTRIDVMLLTAAALNATVHTNPTAFATLDTLLTGGEAINVQTVRAIFSHGLPRRLVNIYGPTEWTVYTMYHEVTQEDLTNAHVPLPIDNYNCFVVSEDGRALGHGKAGELWIQGAGVARGYHCDEKKTVAAFVCSPQLGTGSSQLHRTGDLVRLNAANQYEFLGRRDNQVKVWGQRVELAAVEAMLLKTGLVAEAVVLQVQVEQPHLGVIILAYVVPVSSKMDTTAINDAFRRCAQQERRKEFIPVDFVVAAIIRVSARSENLGYAYNLIYPSSHSSYDMEATFNLLNKHFSRGPLRGVSYSDWVVSFSKEVEDPLHPLVPMLQEKPDHRLPLSGAVSLMTVLRIFSL</sequence>